<accession>J7GWF3</accession>
<dbReference type="RefSeq" id="WP_014887072.1">
    <property type="nucleotide sequence ID" value="NC_018415.1"/>
</dbReference>
<evidence type="ECO:0000313" key="1">
    <source>
        <dbReference type="EMBL" id="AFP83771.1"/>
    </source>
</evidence>
<dbReference type="AlphaFoldDB" id="J7GWF3"/>
<keyword evidence="1" id="KW-0689">Ribosomal protein</keyword>
<proteinExistence type="predicted"/>
<dbReference type="HOGENOM" id="CLU_218274_0_0_6"/>
<dbReference type="PATRIC" id="fig|1202537.3.peg.106"/>
<reference evidence="1 2" key="1">
    <citation type="journal article" date="2012" name="Mol. Biol. Evol.">
        <title>Genome reduction and co-evolution between the primary and secondary bacterial symbionts of psyllids.</title>
        <authorList>
            <person name="Sloan D.B."/>
            <person name="Moran N.A."/>
        </authorList>
    </citation>
    <scope>NUCLEOTIDE SEQUENCE [LARGE SCALE GENOMIC DNA]</scope>
    <source>
        <strain evidence="1 2">CS</strain>
    </source>
</reference>
<evidence type="ECO:0000313" key="2">
    <source>
        <dbReference type="Proteomes" id="UP000003931"/>
    </source>
</evidence>
<gene>
    <name evidence="1" type="primary">rpmF</name>
    <name evidence="1" type="ORF">A33Y_0124</name>
</gene>
<keyword evidence="1" id="KW-0687">Ribonucleoprotein</keyword>
<protein>
    <submittedName>
        <fullName evidence="1">Ribosomal protein L32</fullName>
    </submittedName>
</protein>
<dbReference type="GO" id="GO:0005840">
    <property type="term" value="C:ribosome"/>
    <property type="evidence" value="ECO:0007669"/>
    <property type="project" value="UniProtKB-KW"/>
</dbReference>
<sequence length="43" mass="5139">MAVPKNKKSKRKSRSIKVNLNIKNKFIVKNNFYNLHSKHRCLI</sequence>
<dbReference type="KEGG" id="crc:A33Y_0124"/>
<dbReference type="Proteomes" id="UP000003931">
    <property type="component" value="Chromosome"/>
</dbReference>
<name>J7GWF3_CARRU</name>
<organism evidence="1 2">
    <name type="scientific">Candidatus Carsonella ruddii CS isolate Thao2000</name>
    <dbReference type="NCBI Taxonomy" id="1202537"/>
    <lineage>
        <taxon>Bacteria</taxon>
        <taxon>Pseudomonadati</taxon>
        <taxon>Pseudomonadota</taxon>
        <taxon>Gammaproteobacteria</taxon>
        <taxon>Oceanospirillales</taxon>
        <taxon>Halomonadaceae</taxon>
        <taxon>Zymobacter group</taxon>
        <taxon>Candidatus Carsonella</taxon>
    </lineage>
</organism>
<dbReference type="EMBL" id="CP003542">
    <property type="protein sequence ID" value="AFP83771.1"/>
    <property type="molecule type" value="Genomic_DNA"/>
</dbReference>